<dbReference type="PANTHER" id="PTHR42852:SF13">
    <property type="entry name" value="PROTEIN DIPZ"/>
    <property type="match status" value="1"/>
</dbReference>
<dbReference type="GO" id="GO:0016491">
    <property type="term" value="F:oxidoreductase activity"/>
    <property type="evidence" value="ECO:0007669"/>
    <property type="project" value="InterPro"/>
</dbReference>
<proteinExistence type="predicted"/>
<accession>A0A3A8KTW7</accession>
<keyword evidence="3" id="KW-1185">Reference proteome</keyword>
<dbReference type="InterPro" id="IPR036249">
    <property type="entry name" value="Thioredoxin-like_sf"/>
</dbReference>
<sequence length="192" mass="20734">MTPRPAPAWRTTTDWLNTPETLTLERLRGKVILLHAFQMLCPGCVARGIPQAQRVAEVFAGAPLVVVGLHTVFEHHEAMKLESLRAFLHEYRVRFPVGVDAPGEGGDPIPRTMRAYAMQGTPTTVLIDAQGRLRRQLFGVHDDLQLGAELQTLLLEAHTGQASAAQRPTTQVLPAAGCDDSGCAVPSDAAQG</sequence>
<evidence type="ECO:0000313" key="3">
    <source>
        <dbReference type="Proteomes" id="UP000268313"/>
    </source>
</evidence>
<dbReference type="Proteomes" id="UP000268313">
    <property type="component" value="Unassembled WGS sequence"/>
</dbReference>
<dbReference type="InterPro" id="IPR050553">
    <property type="entry name" value="Thioredoxin_ResA/DsbE_sf"/>
</dbReference>
<dbReference type="InterPro" id="IPR000866">
    <property type="entry name" value="AhpC/TSA"/>
</dbReference>
<reference evidence="3" key="1">
    <citation type="submission" date="2018-09" db="EMBL/GenBank/DDBJ databases">
        <authorList>
            <person name="Livingstone P.G."/>
            <person name="Whitworth D.E."/>
        </authorList>
    </citation>
    <scope>NUCLEOTIDE SEQUENCE [LARGE SCALE GENOMIC DNA]</scope>
    <source>
        <strain evidence="3">CA043D</strain>
    </source>
</reference>
<dbReference type="Pfam" id="PF00578">
    <property type="entry name" value="AhpC-TSA"/>
    <property type="match status" value="1"/>
</dbReference>
<dbReference type="RefSeq" id="WP_120600616.1">
    <property type="nucleotide sequence ID" value="NZ_RAWE01000002.1"/>
</dbReference>
<dbReference type="PANTHER" id="PTHR42852">
    <property type="entry name" value="THIOL:DISULFIDE INTERCHANGE PROTEIN DSBE"/>
    <property type="match status" value="1"/>
</dbReference>
<gene>
    <name evidence="2" type="ORF">D7X32_01105</name>
</gene>
<dbReference type="GO" id="GO:0016209">
    <property type="term" value="F:antioxidant activity"/>
    <property type="evidence" value="ECO:0007669"/>
    <property type="project" value="InterPro"/>
</dbReference>
<evidence type="ECO:0000259" key="1">
    <source>
        <dbReference type="Pfam" id="PF00578"/>
    </source>
</evidence>
<dbReference type="EMBL" id="RAWE01000002">
    <property type="protein sequence ID" value="RKH07701.1"/>
    <property type="molecule type" value="Genomic_DNA"/>
</dbReference>
<comment type="caution">
    <text evidence="2">The sequence shown here is derived from an EMBL/GenBank/DDBJ whole genome shotgun (WGS) entry which is preliminary data.</text>
</comment>
<feature type="domain" description="Alkyl hydroperoxide reductase subunit C/ Thiol specific antioxidant" evidence="1">
    <location>
        <begin position="19"/>
        <end position="135"/>
    </location>
</feature>
<dbReference type="AlphaFoldDB" id="A0A3A8KTW7"/>
<dbReference type="SUPFAM" id="SSF52833">
    <property type="entry name" value="Thioredoxin-like"/>
    <property type="match status" value="1"/>
</dbReference>
<protein>
    <submittedName>
        <fullName evidence="2">TlpA family protein disulfide reductase</fullName>
    </submittedName>
</protein>
<organism evidence="2 3">
    <name type="scientific">Corallococcus carmarthensis</name>
    <dbReference type="NCBI Taxonomy" id="2316728"/>
    <lineage>
        <taxon>Bacteria</taxon>
        <taxon>Pseudomonadati</taxon>
        <taxon>Myxococcota</taxon>
        <taxon>Myxococcia</taxon>
        <taxon>Myxococcales</taxon>
        <taxon>Cystobacterineae</taxon>
        <taxon>Myxococcaceae</taxon>
        <taxon>Corallococcus</taxon>
    </lineage>
</organism>
<dbReference type="OrthoDB" id="9811352at2"/>
<name>A0A3A8KTW7_9BACT</name>
<dbReference type="Gene3D" id="3.40.30.10">
    <property type="entry name" value="Glutaredoxin"/>
    <property type="match status" value="1"/>
</dbReference>
<evidence type="ECO:0000313" key="2">
    <source>
        <dbReference type="EMBL" id="RKH07701.1"/>
    </source>
</evidence>